<keyword evidence="4" id="KW-1185">Reference proteome</keyword>
<protein>
    <submittedName>
        <fullName evidence="3">SufE family protein</fullName>
    </submittedName>
</protein>
<dbReference type="AlphaFoldDB" id="A0A5A9W5B2"/>
<evidence type="ECO:0000313" key="3">
    <source>
        <dbReference type="EMBL" id="KAA0874761.1"/>
    </source>
</evidence>
<sequence length="139" mass="15655">MTDFGVEVTADEIVENLGFFDSWEDRYRYIIDLGKELPPLDSAFQVEAYQVKGCQSLVWVVPEFHEGLLHFQADSNSHIVKGLLAVVLAAYNAKAPSEILAFNIEDYFTQLNLIKHLSPSRGNGLRAMVQRIRDLAAQV</sequence>
<gene>
    <name evidence="3" type="ORF">E1H14_08060</name>
</gene>
<dbReference type="PANTHER" id="PTHR43597:SF5">
    <property type="entry name" value="SUFE-LIKE PROTEIN 2, CHLOROPLASTIC"/>
    <property type="match status" value="1"/>
</dbReference>
<dbReference type="RefSeq" id="WP_149390941.1">
    <property type="nucleotide sequence ID" value="NZ_SMRS01000005.1"/>
</dbReference>
<name>A0A5A9W5B2_9GAMM</name>
<accession>A0A5A9W5B2</accession>
<dbReference type="EMBL" id="SMRS01000005">
    <property type="protein sequence ID" value="KAA0874761.1"/>
    <property type="molecule type" value="Genomic_DNA"/>
</dbReference>
<dbReference type="Proteomes" id="UP000325302">
    <property type="component" value="Unassembled WGS sequence"/>
</dbReference>
<evidence type="ECO:0000256" key="1">
    <source>
        <dbReference type="ARBA" id="ARBA00010282"/>
    </source>
</evidence>
<comment type="similarity">
    <text evidence="1">Belongs to the SufE family.</text>
</comment>
<organism evidence="3 4">
    <name type="scientific">Nitrincola tapanii</name>
    <dbReference type="NCBI Taxonomy" id="1708751"/>
    <lineage>
        <taxon>Bacteria</taxon>
        <taxon>Pseudomonadati</taxon>
        <taxon>Pseudomonadota</taxon>
        <taxon>Gammaproteobacteria</taxon>
        <taxon>Oceanospirillales</taxon>
        <taxon>Oceanospirillaceae</taxon>
        <taxon>Nitrincola</taxon>
    </lineage>
</organism>
<dbReference type="OrthoDB" id="9799320at2"/>
<proteinExistence type="inferred from homology"/>
<reference evidence="3 4" key="1">
    <citation type="submission" date="2019-03" db="EMBL/GenBank/DDBJ databases">
        <title>Nitrincola sp. nov. isolated from an Indian soda lake.</title>
        <authorList>
            <person name="Joshi A."/>
            <person name="Thite S.V."/>
            <person name="Joseph N."/>
            <person name="Dhotre D."/>
            <person name="Moorthy M."/>
            <person name="Shouche Y.S."/>
        </authorList>
    </citation>
    <scope>NUCLEOTIDE SEQUENCE [LARGE SCALE GENOMIC DNA]</scope>
    <source>
        <strain evidence="3 4">MEB193</strain>
    </source>
</reference>
<dbReference type="PANTHER" id="PTHR43597">
    <property type="entry name" value="SULFUR ACCEPTOR PROTEIN CSDE"/>
    <property type="match status" value="1"/>
</dbReference>
<dbReference type="Pfam" id="PF02657">
    <property type="entry name" value="SufE"/>
    <property type="match status" value="1"/>
</dbReference>
<evidence type="ECO:0000313" key="4">
    <source>
        <dbReference type="Proteomes" id="UP000325302"/>
    </source>
</evidence>
<feature type="domain" description="Fe-S metabolism associated" evidence="2">
    <location>
        <begin position="14"/>
        <end position="134"/>
    </location>
</feature>
<evidence type="ECO:0000259" key="2">
    <source>
        <dbReference type="Pfam" id="PF02657"/>
    </source>
</evidence>
<dbReference type="Gene3D" id="3.90.1010.10">
    <property type="match status" value="1"/>
</dbReference>
<dbReference type="SUPFAM" id="SSF82649">
    <property type="entry name" value="SufE/NifU"/>
    <property type="match status" value="1"/>
</dbReference>
<comment type="caution">
    <text evidence="3">The sequence shown here is derived from an EMBL/GenBank/DDBJ whole genome shotgun (WGS) entry which is preliminary data.</text>
</comment>
<dbReference type="InterPro" id="IPR003808">
    <property type="entry name" value="Fe-S_metab-assoc_dom"/>
</dbReference>